<sequence length="483" mass="55189">MRHFLLRSGLLLLLGFGTIDQAVLAQEVSLELGPDEIARNQSFTITITVHNERLKDYDDFPEIEGFRKLSTTSSSNTTIINGQISSSQSTIQQYAALREGTFRLKPFTMTVNGKKLSSSGKSIKVGPPSQRTTRSDPFSNNIFDEYFGRSSGEEEFMDVKADAFLALTTDKDEVYLGEGFTTTLAFYVSEANRAELEFYDLSKQVSEATKLISPTNCWEESFSIENIKGELVVLNKKRYMRYKLLQSTYYPWNLEPIELNSVPLQLIKYKVSKKRSFFGRSKKEDFQTFYSLPKIINVKDLPPHPLKDQVAVGDYYLKEKVSPETTRTGESFSYSFRIFGEGNISAINNPEIPEDEIFDFYPPNVQQNIKRGNGKVSGVKQFNYYGIPNEPGTYNLNDYFSWVFFNTKLDQYDTLSSNIIMQVSGESKRNLAISSNDLGSFYDIIDIEDNKLTSRIDDVYTKIFANIFILIMLVLSLIFIFRK</sequence>
<proteinExistence type="predicted"/>
<dbReference type="Pfam" id="PF13584">
    <property type="entry name" value="BatD"/>
    <property type="match status" value="2"/>
</dbReference>
<dbReference type="Proteomes" id="UP001172083">
    <property type="component" value="Unassembled WGS sequence"/>
</dbReference>
<keyword evidence="1" id="KW-0472">Membrane</keyword>
<evidence type="ECO:0000256" key="2">
    <source>
        <dbReference type="SAM" id="SignalP"/>
    </source>
</evidence>
<accession>A0ABT8LF75</accession>
<keyword evidence="4" id="KW-1185">Reference proteome</keyword>
<feature type="transmembrane region" description="Helical" evidence="1">
    <location>
        <begin position="463"/>
        <end position="481"/>
    </location>
</feature>
<gene>
    <name evidence="3" type="ORF">QQ020_30475</name>
</gene>
<feature type="chain" id="PRO_5047492721" evidence="2">
    <location>
        <begin position="26"/>
        <end position="483"/>
    </location>
</feature>
<keyword evidence="1" id="KW-0812">Transmembrane</keyword>
<dbReference type="EMBL" id="JAUJEB010000009">
    <property type="protein sequence ID" value="MDN5216433.1"/>
    <property type="molecule type" value="Genomic_DNA"/>
</dbReference>
<name>A0ABT8LF75_9BACT</name>
<keyword evidence="1" id="KW-1133">Transmembrane helix</keyword>
<protein>
    <submittedName>
        <fullName evidence="3">BatD family protein</fullName>
    </submittedName>
</protein>
<dbReference type="InterPro" id="IPR025738">
    <property type="entry name" value="BatD"/>
</dbReference>
<keyword evidence="2" id="KW-0732">Signal</keyword>
<evidence type="ECO:0000256" key="1">
    <source>
        <dbReference type="SAM" id="Phobius"/>
    </source>
</evidence>
<dbReference type="PANTHER" id="PTHR40940:SF2">
    <property type="entry name" value="BATD"/>
    <property type="match status" value="1"/>
</dbReference>
<dbReference type="RefSeq" id="WP_346761772.1">
    <property type="nucleotide sequence ID" value="NZ_JAUJEB010000009.1"/>
</dbReference>
<evidence type="ECO:0000313" key="4">
    <source>
        <dbReference type="Proteomes" id="UP001172083"/>
    </source>
</evidence>
<evidence type="ECO:0000313" key="3">
    <source>
        <dbReference type="EMBL" id="MDN5216433.1"/>
    </source>
</evidence>
<feature type="signal peptide" evidence="2">
    <location>
        <begin position="1"/>
        <end position="25"/>
    </location>
</feature>
<organism evidence="3 4">
    <name type="scientific">Agaribacillus aureus</name>
    <dbReference type="NCBI Taxonomy" id="3051825"/>
    <lineage>
        <taxon>Bacteria</taxon>
        <taxon>Pseudomonadati</taxon>
        <taxon>Bacteroidota</taxon>
        <taxon>Cytophagia</taxon>
        <taxon>Cytophagales</taxon>
        <taxon>Splendidivirgaceae</taxon>
        <taxon>Agaribacillus</taxon>
    </lineage>
</organism>
<reference evidence="3" key="1">
    <citation type="submission" date="2023-06" db="EMBL/GenBank/DDBJ databases">
        <title>Genomic of Agaribacillus aureum.</title>
        <authorList>
            <person name="Wang G."/>
        </authorList>
    </citation>
    <scope>NUCLEOTIDE SEQUENCE</scope>
    <source>
        <strain evidence="3">BMA12</strain>
    </source>
</reference>
<comment type="caution">
    <text evidence="3">The sequence shown here is derived from an EMBL/GenBank/DDBJ whole genome shotgun (WGS) entry which is preliminary data.</text>
</comment>
<dbReference type="PANTHER" id="PTHR40940">
    <property type="entry name" value="PROTEIN BATD-RELATED"/>
    <property type="match status" value="1"/>
</dbReference>